<feature type="compositionally biased region" description="Polar residues" evidence="1">
    <location>
        <begin position="12"/>
        <end position="21"/>
    </location>
</feature>
<dbReference type="AlphaFoldDB" id="A0A2N5VNV6"/>
<evidence type="ECO:0000256" key="1">
    <source>
        <dbReference type="SAM" id="MobiDB-lite"/>
    </source>
</evidence>
<reference evidence="2 3" key="1">
    <citation type="submission" date="2017-11" db="EMBL/GenBank/DDBJ databases">
        <title>De novo assembly and phasing of dikaryotic genomes from two isolates of Puccinia coronata f. sp. avenae, the causal agent of oat crown rust.</title>
        <authorList>
            <person name="Miller M.E."/>
            <person name="Zhang Y."/>
            <person name="Omidvar V."/>
            <person name="Sperschneider J."/>
            <person name="Schwessinger B."/>
            <person name="Raley C."/>
            <person name="Palmer J.M."/>
            <person name="Garnica D."/>
            <person name="Upadhyaya N."/>
            <person name="Rathjen J."/>
            <person name="Taylor J.M."/>
            <person name="Park R.F."/>
            <person name="Dodds P.N."/>
            <person name="Hirsch C.D."/>
            <person name="Kianian S.F."/>
            <person name="Figueroa M."/>
        </authorList>
    </citation>
    <scope>NUCLEOTIDE SEQUENCE [LARGE SCALE GENOMIC DNA]</scope>
    <source>
        <strain evidence="2">12SD80</strain>
    </source>
</reference>
<feature type="compositionally biased region" description="Acidic residues" evidence="1">
    <location>
        <begin position="1"/>
        <end position="11"/>
    </location>
</feature>
<dbReference type="EMBL" id="PGCI01000004">
    <property type="protein sequence ID" value="PLW51620.1"/>
    <property type="molecule type" value="Genomic_DNA"/>
</dbReference>
<dbReference type="Proteomes" id="UP000235392">
    <property type="component" value="Unassembled WGS sequence"/>
</dbReference>
<name>A0A2N5VNV6_9BASI</name>
<evidence type="ECO:0000313" key="3">
    <source>
        <dbReference type="Proteomes" id="UP000235392"/>
    </source>
</evidence>
<proteinExistence type="predicted"/>
<organism evidence="2 3">
    <name type="scientific">Puccinia coronata f. sp. avenae</name>
    <dbReference type="NCBI Taxonomy" id="200324"/>
    <lineage>
        <taxon>Eukaryota</taxon>
        <taxon>Fungi</taxon>
        <taxon>Dikarya</taxon>
        <taxon>Basidiomycota</taxon>
        <taxon>Pucciniomycotina</taxon>
        <taxon>Pucciniomycetes</taxon>
        <taxon>Pucciniales</taxon>
        <taxon>Pucciniaceae</taxon>
        <taxon>Puccinia</taxon>
    </lineage>
</organism>
<evidence type="ECO:0000313" key="2">
    <source>
        <dbReference type="EMBL" id="PLW51620.1"/>
    </source>
</evidence>
<feature type="region of interest" description="Disordered" evidence="1">
    <location>
        <begin position="1"/>
        <end position="21"/>
    </location>
</feature>
<gene>
    <name evidence="2" type="ORF">PCASD_00475</name>
</gene>
<comment type="caution">
    <text evidence="2">The sequence shown here is derived from an EMBL/GenBank/DDBJ whole genome shotgun (WGS) entry which is preliminary data.</text>
</comment>
<sequence length="112" mass="12121">MEYLDFEDNGDSQDSWLTPSPGTTRCIPSLDLQTQGLQVFPRSTAALGVFPLIIPARNVAVPKQNVPVPSMPTQNGAVPKQMAPANTATAALRYKKRQISVAQRLSAFPGRN</sequence>
<protein>
    <submittedName>
        <fullName evidence="2">Uncharacterized protein</fullName>
    </submittedName>
</protein>
<accession>A0A2N5VNV6</accession>